<dbReference type="RefSeq" id="WP_066749937.1">
    <property type="nucleotide sequence ID" value="NZ_LXEN01000095.1"/>
</dbReference>
<dbReference type="Proteomes" id="UP000094023">
    <property type="component" value="Unassembled WGS sequence"/>
</dbReference>
<feature type="domain" description="YdgH/BhsA/McbA-like" evidence="3">
    <location>
        <begin position="35"/>
        <end position="83"/>
    </location>
</feature>
<accession>A0A198FRD6</accession>
<proteinExistence type="predicted"/>
<organism evidence="4 5">
    <name type="scientific">Proteus myxofaciens ATCC 19692</name>
    <dbReference type="NCBI Taxonomy" id="1354337"/>
    <lineage>
        <taxon>Bacteria</taxon>
        <taxon>Pseudomonadati</taxon>
        <taxon>Pseudomonadota</taxon>
        <taxon>Gammaproteobacteria</taxon>
        <taxon>Enterobacterales</taxon>
        <taxon>Morganellaceae</taxon>
        <taxon>Proteus</taxon>
    </lineage>
</organism>
<dbReference type="Gene3D" id="3.30.1660.10">
    <property type="entry name" value="Flavin-binding protein dodecin"/>
    <property type="match status" value="1"/>
</dbReference>
<evidence type="ECO:0000256" key="1">
    <source>
        <dbReference type="ARBA" id="ARBA00022729"/>
    </source>
</evidence>
<dbReference type="OrthoDB" id="6466781at2"/>
<evidence type="ECO:0000313" key="4">
    <source>
        <dbReference type="EMBL" id="OAT27029.1"/>
    </source>
</evidence>
<dbReference type="SUPFAM" id="SSF159871">
    <property type="entry name" value="YdgH-like"/>
    <property type="match status" value="1"/>
</dbReference>
<evidence type="ECO:0000313" key="5">
    <source>
        <dbReference type="Proteomes" id="UP000094023"/>
    </source>
</evidence>
<gene>
    <name evidence="4" type="ORF">M983_1969</name>
</gene>
<keyword evidence="5" id="KW-1185">Reference proteome</keyword>
<dbReference type="InterPro" id="IPR036275">
    <property type="entry name" value="YdgH-like_sf"/>
</dbReference>
<evidence type="ECO:0000256" key="2">
    <source>
        <dbReference type="SAM" id="SignalP"/>
    </source>
</evidence>
<dbReference type="PATRIC" id="fig|1354337.4.peg.2012"/>
<evidence type="ECO:0000259" key="3">
    <source>
        <dbReference type="Pfam" id="PF07338"/>
    </source>
</evidence>
<name>A0A198FRD6_9GAMM</name>
<dbReference type="InterPro" id="IPR010854">
    <property type="entry name" value="YdgH/BhsA/McbA-like_dom"/>
</dbReference>
<dbReference type="Pfam" id="PF07338">
    <property type="entry name" value="YdgH_BhsA-like"/>
    <property type="match status" value="1"/>
</dbReference>
<dbReference type="InterPro" id="IPR025543">
    <property type="entry name" value="Dodecin-like"/>
</dbReference>
<reference evidence="4 5" key="1">
    <citation type="submission" date="2016-04" db="EMBL/GenBank/DDBJ databases">
        <title>ATOL: Assembling a taxonomically balanced genome-scale reconstruction of the evolutionary history of the Enterobacteriaceae.</title>
        <authorList>
            <person name="Plunkett G.III."/>
            <person name="Neeno-Eckwall E.C."/>
            <person name="Glasner J.D."/>
            <person name="Perna N.T."/>
        </authorList>
    </citation>
    <scope>NUCLEOTIDE SEQUENCE [LARGE SCALE GENOMIC DNA]</scope>
    <source>
        <strain evidence="4 5">ATCC 19692</strain>
    </source>
</reference>
<keyword evidence="1 2" id="KW-0732">Signal</keyword>
<dbReference type="EMBL" id="LXEN01000095">
    <property type="protein sequence ID" value="OAT27029.1"/>
    <property type="molecule type" value="Genomic_DNA"/>
</dbReference>
<protein>
    <submittedName>
        <fullName evidence="4">Putative exported protein</fullName>
    </submittedName>
</protein>
<dbReference type="STRING" id="1354337.M983_1969"/>
<sequence length="83" mass="8584">MKKSTLIAATFALGAISFGTMAADSVSTSKTASGEYITITGNDTLDGLTNKIAQIAKDDGAKGYKVIGATGNDYLTVNAEIYR</sequence>
<feature type="chain" id="PRO_5008278840" evidence="2">
    <location>
        <begin position="23"/>
        <end position="83"/>
    </location>
</feature>
<feature type="signal peptide" evidence="2">
    <location>
        <begin position="1"/>
        <end position="22"/>
    </location>
</feature>
<dbReference type="AlphaFoldDB" id="A0A198FRD6"/>
<comment type="caution">
    <text evidence="4">The sequence shown here is derived from an EMBL/GenBank/DDBJ whole genome shotgun (WGS) entry which is preliminary data.</text>
</comment>